<keyword evidence="24" id="KW-1185">Reference proteome</keyword>
<comment type="catalytic activity">
    <reaction evidence="17">
        <text>L-threonyl-[protein] + ATP = O-phospho-L-threonyl-[protein] + ADP + H(+)</text>
        <dbReference type="Rhea" id="RHEA:46608"/>
        <dbReference type="Rhea" id="RHEA-COMP:11060"/>
        <dbReference type="Rhea" id="RHEA-COMP:11605"/>
        <dbReference type="ChEBI" id="CHEBI:15378"/>
        <dbReference type="ChEBI" id="CHEBI:30013"/>
        <dbReference type="ChEBI" id="CHEBI:30616"/>
        <dbReference type="ChEBI" id="CHEBI:61977"/>
        <dbReference type="ChEBI" id="CHEBI:456216"/>
        <dbReference type="EC" id="2.7.11.1"/>
    </reaction>
</comment>
<dbReference type="Gene3D" id="1.10.510.10">
    <property type="entry name" value="Transferase(Phosphotransferase) domain 1"/>
    <property type="match status" value="1"/>
</dbReference>
<dbReference type="PROSITE" id="PS00107">
    <property type="entry name" value="PROTEIN_KINASE_ATP"/>
    <property type="match status" value="1"/>
</dbReference>
<dbReference type="InterPro" id="IPR013320">
    <property type="entry name" value="ConA-like_dom_sf"/>
</dbReference>
<dbReference type="Gene3D" id="3.30.200.20">
    <property type="entry name" value="Phosphorylase Kinase, domain 1"/>
    <property type="match status" value="1"/>
</dbReference>
<evidence type="ECO:0000256" key="1">
    <source>
        <dbReference type="ARBA" id="ARBA00004479"/>
    </source>
</evidence>
<feature type="chain" id="PRO_5042580781" description="non-specific serine/threonine protein kinase" evidence="22">
    <location>
        <begin position="26"/>
        <end position="722"/>
    </location>
</feature>
<dbReference type="InterPro" id="IPR001220">
    <property type="entry name" value="Legume_lectin_dom"/>
</dbReference>
<dbReference type="FunFam" id="1.10.510.10:FF:000108">
    <property type="entry name" value="L-type lectin-domain containing receptor kinase S.4"/>
    <property type="match status" value="1"/>
</dbReference>
<dbReference type="GeneID" id="105128028"/>
<feature type="transmembrane region" description="Helical" evidence="21">
    <location>
        <begin position="304"/>
        <end position="327"/>
    </location>
</feature>
<dbReference type="InterPro" id="IPR011009">
    <property type="entry name" value="Kinase-like_dom_sf"/>
</dbReference>
<evidence type="ECO:0000256" key="18">
    <source>
        <dbReference type="ARBA" id="ARBA00048679"/>
    </source>
</evidence>
<dbReference type="InterPro" id="IPR017441">
    <property type="entry name" value="Protein_kinase_ATP_BS"/>
</dbReference>
<dbReference type="EC" id="2.7.11.1" evidence="5"/>
<keyword evidence="14 21" id="KW-1133">Transmembrane helix</keyword>
<evidence type="ECO:0000256" key="16">
    <source>
        <dbReference type="ARBA" id="ARBA00023170"/>
    </source>
</evidence>
<comment type="similarity">
    <text evidence="4">In the C-terminal section; belongs to the protein kinase superfamily. Ser/Thr protein kinase family.</text>
</comment>
<comment type="similarity">
    <text evidence="2">Belongs to the leguminous lectin family.</text>
</comment>
<evidence type="ECO:0000256" key="17">
    <source>
        <dbReference type="ARBA" id="ARBA00047899"/>
    </source>
</evidence>
<dbReference type="PROSITE" id="PS00108">
    <property type="entry name" value="PROTEIN_KINASE_ST"/>
    <property type="match status" value="1"/>
</dbReference>
<evidence type="ECO:0000256" key="9">
    <source>
        <dbReference type="ARBA" id="ARBA00022729"/>
    </source>
</evidence>
<dbReference type="Proteomes" id="UP000694918">
    <property type="component" value="Unplaced"/>
</dbReference>
<evidence type="ECO:0000256" key="2">
    <source>
        <dbReference type="ARBA" id="ARBA00007606"/>
    </source>
</evidence>
<gene>
    <name evidence="25" type="primary">LOC105128028</name>
</gene>
<keyword evidence="9 22" id="KW-0732">Signal</keyword>
<dbReference type="FunFam" id="2.60.120.200:FF:000246">
    <property type="entry name" value="L-type lectin-domain containing receptor kinase V.9"/>
    <property type="match status" value="1"/>
</dbReference>
<evidence type="ECO:0000256" key="11">
    <source>
        <dbReference type="ARBA" id="ARBA00022741"/>
    </source>
</evidence>
<dbReference type="GO" id="GO:0016020">
    <property type="term" value="C:membrane"/>
    <property type="evidence" value="ECO:0007669"/>
    <property type="project" value="UniProtKB-SubCell"/>
</dbReference>
<dbReference type="GO" id="GO:0030246">
    <property type="term" value="F:carbohydrate binding"/>
    <property type="evidence" value="ECO:0007669"/>
    <property type="project" value="UniProtKB-KW"/>
</dbReference>
<reference evidence="25" key="1">
    <citation type="submission" date="2025-08" db="UniProtKB">
        <authorList>
            <consortium name="RefSeq"/>
        </authorList>
    </citation>
    <scope>IDENTIFICATION</scope>
</reference>
<dbReference type="CDD" id="cd06899">
    <property type="entry name" value="lectin_legume_LecRK_Arcelin_ConA"/>
    <property type="match status" value="1"/>
</dbReference>
<dbReference type="SUPFAM" id="SSF56112">
    <property type="entry name" value="Protein kinase-like (PK-like)"/>
    <property type="match status" value="1"/>
</dbReference>
<dbReference type="Pfam" id="PF00069">
    <property type="entry name" value="Pkinase"/>
    <property type="match status" value="1"/>
</dbReference>
<keyword evidence="7" id="KW-0808">Transferase</keyword>
<evidence type="ECO:0000256" key="20">
    <source>
        <dbReference type="SAM" id="MobiDB-lite"/>
    </source>
</evidence>
<dbReference type="Gene3D" id="2.60.120.200">
    <property type="match status" value="1"/>
</dbReference>
<dbReference type="PANTHER" id="PTHR27007">
    <property type="match status" value="1"/>
</dbReference>
<dbReference type="InterPro" id="IPR008271">
    <property type="entry name" value="Ser/Thr_kinase_AS"/>
</dbReference>
<evidence type="ECO:0000256" key="3">
    <source>
        <dbReference type="ARBA" id="ARBA00008536"/>
    </source>
</evidence>
<keyword evidence="10" id="KW-0430">Lectin</keyword>
<keyword evidence="13 19" id="KW-0067">ATP-binding</keyword>
<comment type="similarity">
    <text evidence="3">In the N-terminal section; belongs to the leguminous lectin family.</text>
</comment>
<evidence type="ECO:0000256" key="4">
    <source>
        <dbReference type="ARBA" id="ARBA00010217"/>
    </source>
</evidence>
<feature type="region of interest" description="Disordered" evidence="20">
    <location>
        <begin position="178"/>
        <end position="200"/>
    </location>
</feature>
<feature type="signal peptide" evidence="22">
    <location>
        <begin position="1"/>
        <end position="25"/>
    </location>
</feature>
<evidence type="ECO:0000256" key="10">
    <source>
        <dbReference type="ARBA" id="ARBA00022734"/>
    </source>
</evidence>
<feature type="binding site" evidence="19">
    <location>
        <position position="392"/>
    </location>
    <ligand>
        <name>ATP</name>
        <dbReference type="ChEBI" id="CHEBI:30616"/>
    </ligand>
</feature>
<evidence type="ECO:0000313" key="25">
    <source>
        <dbReference type="RefSeq" id="XP_011027824.1"/>
    </source>
</evidence>
<keyword evidence="11 19" id="KW-0547">Nucleotide-binding</keyword>
<evidence type="ECO:0000313" key="24">
    <source>
        <dbReference type="Proteomes" id="UP000694918"/>
    </source>
</evidence>
<keyword evidence="12" id="KW-0418">Kinase</keyword>
<evidence type="ECO:0000256" key="21">
    <source>
        <dbReference type="SAM" id="Phobius"/>
    </source>
</evidence>
<dbReference type="PROSITE" id="PS50011">
    <property type="entry name" value="PROTEIN_KINASE_DOM"/>
    <property type="match status" value="1"/>
</dbReference>
<keyword evidence="15 21" id="KW-0472">Membrane</keyword>
<dbReference type="AlphaFoldDB" id="A0AAJ6XR04"/>
<dbReference type="RefSeq" id="XP_011027824.1">
    <property type="nucleotide sequence ID" value="XM_011029522.1"/>
</dbReference>
<evidence type="ECO:0000259" key="23">
    <source>
        <dbReference type="PROSITE" id="PS50011"/>
    </source>
</evidence>
<dbReference type="InterPro" id="IPR000719">
    <property type="entry name" value="Prot_kinase_dom"/>
</dbReference>
<keyword evidence="16" id="KW-0675">Receptor</keyword>
<comment type="catalytic activity">
    <reaction evidence="18">
        <text>L-seryl-[protein] + ATP = O-phospho-L-seryl-[protein] + ADP + H(+)</text>
        <dbReference type="Rhea" id="RHEA:17989"/>
        <dbReference type="Rhea" id="RHEA-COMP:9863"/>
        <dbReference type="Rhea" id="RHEA-COMP:11604"/>
        <dbReference type="ChEBI" id="CHEBI:15378"/>
        <dbReference type="ChEBI" id="CHEBI:29999"/>
        <dbReference type="ChEBI" id="CHEBI:30616"/>
        <dbReference type="ChEBI" id="CHEBI:83421"/>
        <dbReference type="ChEBI" id="CHEBI:456216"/>
        <dbReference type="EC" id="2.7.11.1"/>
    </reaction>
</comment>
<dbReference type="GO" id="GO:0005524">
    <property type="term" value="F:ATP binding"/>
    <property type="evidence" value="ECO:0007669"/>
    <property type="project" value="UniProtKB-UniRule"/>
</dbReference>
<evidence type="ECO:0000256" key="19">
    <source>
        <dbReference type="PROSITE-ProRule" id="PRU10141"/>
    </source>
</evidence>
<dbReference type="FunFam" id="3.30.200.20:FF:000621">
    <property type="entry name" value="Putative L-type lectin-domain containing receptor kinase VII.2"/>
    <property type="match status" value="1"/>
</dbReference>
<evidence type="ECO:0000256" key="22">
    <source>
        <dbReference type="SAM" id="SignalP"/>
    </source>
</evidence>
<organism evidence="24 25">
    <name type="scientific">Populus euphratica</name>
    <name type="common">Euphrates poplar</name>
    <dbReference type="NCBI Taxonomy" id="75702"/>
    <lineage>
        <taxon>Eukaryota</taxon>
        <taxon>Viridiplantae</taxon>
        <taxon>Streptophyta</taxon>
        <taxon>Embryophyta</taxon>
        <taxon>Tracheophyta</taxon>
        <taxon>Spermatophyta</taxon>
        <taxon>Magnoliopsida</taxon>
        <taxon>eudicotyledons</taxon>
        <taxon>Gunneridae</taxon>
        <taxon>Pentapetalae</taxon>
        <taxon>rosids</taxon>
        <taxon>fabids</taxon>
        <taxon>Malpighiales</taxon>
        <taxon>Salicaceae</taxon>
        <taxon>Saliceae</taxon>
        <taxon>Populus</taxon>
    </lineage>
</organism>
<proteinExistence type="inferred from homology"/>
<feature type="compositionally biased region" description="Low complexity" evidence="20">
    <location>
        <begin position="178"/>
        <end position="189"/>
    </location>
</feature>
<dbReference type="InterPro" id="IPR050528">
    <property type="entry name" value="L-type_Lectin-RKs"/>
</dbReference>
<comment type="subcellular location">
    <subcellularLocation>
        <location evidence="1">Membrane</location>
        <topology evidence="1">Single-pass type I membrane protein</topology>
    </subcellularLocation>
</comment>
<protein>
    <recommendedName>
        <fullName evidence="5">non-specific serine/threonine protein kinase</fullName>
        <ecNumber evidence="5">2.7.11.1</ecNumber>
    </recommendedName>
</protein>
<evidence type="ECO:0000256" key="7">
    <source>
        <dbReference type="ARBA" id="ARBA00022679"/>
    </source>
</evidence>
<feature type="domain" description="Protein kinase" evidence="23">
    <location>
        <begin position="364"/>
        <end position="640"/>
    </location>
</feature>
<keyword evidence="6" id="KW-0723">Serine/threonine-protein kinase</keyword>
<evidence type="ECO:0000256" key="12">
    <source>
        <dbReference type="ARBA" id="ARBA00022777"/>
    </source>
</evidence>
<dbReference type="CDD" id="cd14066">
    <property type="entry name" value="STKc_IRAK"/>
    <property type="match status" value="1"/>
</dbReference>
<dbReference type="Pfam" id="PF00139">
    <property type="entry name" value="Lectin_legB"/>
    <property type="match status" value="1"/>
</dbReference>
<dbReference type="CDD" id="cd12087">
    <property type="entry name" value="TM_EGFR-like"/>
    <property type="match status" value="1"/>
</dbReference>
<evidence type="ECO:0000256" key="13">
    <source>
        <dbReference type="ARBA" id="ARBA00022840"/>
    </source>
</evidence>
<sequence length="722" mass="80898">MKHNSKHHLALLLFPIILFCQPVSAIDFVFNGFGSSSVSLYGSAVFESRILTLTNQTSFTIGRALYSEKIPTKAPNSSFVYPFSTSFIFAMAPYKNVLPGHGLVFLFVPFKGIEGASAAQHLGFLNLTNDRSPNNHMLGIEFDVFSNQEFNDMNANHVGLDVNSLTSIAAADAGYWADNSRSSSSNGNSSDDDGKSFKEQKLNNGKNYQVWIDYADSLINVTMAPAGMKRPSRPLLNVSLNLSEVFEDEMYVGFTASTGQLVQSHKILAWSFSNSNFKLSERLVTTGLPSFVLPKDPFFRSKGFISGATVGGVLLVVSAATIFWFFIKRRQRKARERAEMEDWELEYWPHRITCQEIEAATKGFSEENVIGIGGNGKVYKGVLPGGTEIAVKRISHENGGMREFLAEISSLGRLKHRSLVGLRGWCKKERGVFMLIYDYMENGSLEKRVFDSDQSKMLSCEERIRILKDVASALMYLHEGWESKVLHRDIKASNVLLDKDMNGRLGDFGLARVHGHGQVPSTTRVVGTIGYMAPEVIRSGRASAQTDMFGFGVLILEVMCGRRPLEEGKPPLVEWLWKLMMEGKLLHALDERLKARGDQFDEEEVERILHLGLLCAYPDPKVRPTIRQAVKVLEGKNEFNENEIEDMDTYLLKQMKSKDLWADYSQSSTCGSHPTFDEIRRYQSSSMSLSWTDTTMEGRFSRASLEGAESEVGRTQIQEHLN</sequence>
<evidence type="ECO:0000256" key="8">
    <source>
        <dbReference type="ARBA" id="ARBA00022692"/>
    </source>
</evidence>
<evidence type="ECO:0000256" key="5">
    <source>
        <dbReference type="ARBA" id="ARBA00012513"/>
    </source>
</evidence>
<dbReference type="GO" id="GO:0004674">
    <property type="term" value="F:protein serine/threonine kinase activity"/>
    <property type="evidence" value="ECO:0007669"/>
    <property type="project" value="UniProtKB-KW"/>
</dbReference>
<evidence type="ECO:0000256" key="6">
    <source>
        <dbReference type="ARBA" id="ARBA00022527"/>
    </source>
</evidence>
<keyword evidence="8 21" id="KW-0812">Transmembrane</keyword>
<evidence type="ECO:0000256" key="15">
    <source>
        <dbReference type="ARBA" id="ARBA00023136"/>
    </source>
</evidence>
<dbReference type="SUPFAM" id="SSF49899">
    <property type="entry name" value="Concanavalin A-like lectins/glucanases"/>
    <property type="match status" value="1"/>
</dbReference>
<evidence type="ECO:0000256" key="14">
    <source>
        <dbReference type="ARBA" id="ARBA00022989"/>
    </source>
</evidence>
<name>A0AAJ6XR04_POPEU</name>
<accession>A0AAJ6XR04</accession>
<dbReference type="SMART" id="SM00220">
    <property type="entry name" value="S_TKc"/>
    <property type="match status" value="1"/>
</dbReference>